<dbReference type="Proteomes" id="UP001056429">
    <property type="component" value="Unassembled WGS sequence"/>
</dbReference>
<dbReference type="RefSeq" id="WP_250857851.1">
    <property type="nucleotide sequence ID" value="NZ_JAGSOJ010000001.1"/>
</dbReference>
<evidence type="ECO:0000313" key="2">
    <source>
        <dbReference type="EMBL" id="MCM1988985.1"/>
    </source>
</evidence>
<keyword evidence="3" id="KW-1185">Reference proteome</keyword>
<organism evidence="2 3">
    <name type="scientific">Oceanirhabdus seepicola</name>
    <dbReference type="NCBI Taxonomy" id="2828781"/>
    <lineage>
        <taxon>Bacteria</taxon>
        <taxon>Bacillati</taxon>
        <taxon>Bacillota</taxon>
        <taxon>Clostridia</taxon>
        <taxon>Eubacteriales</taxon>
        <taxon>Clostridiaceae</taxon>
        <taxon>Oceanirhabdus</taxon>
    </lineage>
</organism>
<keyword evidence="1" id="KW-1133">Transmembrane helix</keyword>
<name>A0A9J6NYK3_9CLOT</name>
<sequence length="185" mass="21603">MSKVIRKFFMAWDFEKEENWLNTMSKNGMKLCKVKGCTYTFEECNPGDYQYKLEMLDNYVTSDESKEYIEFLEDTGVEYIGNVLRWVYLRKKTSDGEFELFSNIDSKIAHLMKILRVISFFLCLQIYVGIEDVITCIKDIAAQHIEVKNMVSALPSIIVYILLGIGVYKIGTKIKDLKNKRVLQE</sequence>
<reference evidence="2" key="2">
    <citation type="submission" date="2021-04" db="EMBL/GenBank/DDBJ databases">
        <authorList>
            <person name="Dong X."/>
        </authorList>
    </citation>
    <scope>NUCLEOTIDE SEQUENCE</scope>
    <source>
        <strain evidence="2">ZWT</strain>
    </source>
</reference>
<dbReference type="InterPro" id="IPR021359">
    <property type="entry name" value="DUF2812"/>
</dbReference>
<gene>
    <name evidence="2" type="ORF">KDK92_04470</name>
</gene>
<evidence type="ECO:0000256" key="1">
    <source>
        <dbReference type="SAM" id="Phobius"/>
    </source>
</evidence>
<protein>
    <submittedName>
        <fullName evidence="2">DUF2812 domain-containing protein</fullName>
    </submittedName>
</protein>
<keyword evidence="1" id="KW-0812">Transmembrane</keyword>
<dbReference type="AlphaFoldDB" id="A0A9J6NYK3"/>
<reference evidence="2" key="1">
    <citation type="journal article" date="2021" name="mSystems">
        <title>Bacteria and Archaea Synergistically Convert Glycine Betaine to Biogenic Methane in the Formosa Cold Seep of the South China Sea.</title>
        <authorList>
            <person name="Li L."/>
            <person name="Zhang W."/>
            <person name="Zhang S."/>
            <person name="Song L."/>
            <person name="Sun Q."/>
            <person name="Zhang H."/>
            <person name="Xiang H."/>
            <person name="Dong X."/>
        </authorList>
    </citation>
    <scope>NUCLEOTIDE SEQUENCE</scope>
    <source>
        <strain evidence="2">ZWT</strain>
    </source>
</reference>
<accession>A0A9J6NYK3</accession>
<proteinExistence type="predicted"/>
<keyword evidence="1" id="KW-0472">Membrane</keyword>
<dbReference type="EMBL" id="JAGSOJ010000001">
    <property type="protein sequence ID" value="MCM1988985.1"/>
    <property type="molecule type" value="Genomic_DNA"/>
</dbReference>
<feature type="transmembrane region" description="Helical" evidence="1">
    <location>
        <begin position="114"/>
        <end position="130"/>
    </location>
</feature>
<comment type="caution">
    <text evidence="2">The sequence shown here is derived from an EMBL/GenBank/DDBJ whole genome shotgun (WGS) entry which is preliminary data.</text>
</comment>
<evidence type="ECO:0000313" key="3">
    <source>
        <dbReference type="Proteomes" id="UP001056429"/>
    </source>
</evidence>
<feature type="transmembrane region" description="Helical" evidence="1">
    <location>
        <begin position="150"/>
        <end position="171"/>
    </location>
</feature>
<dbReference type="Pfam" id="PF11193">
    <property type="entry name" value="DUF2812"/>
    <property type="match status" value="1"/>
</dbReference>